<proteinExistence type="predicted"/>
<organism evidence="1 4">
    <name type="scientific">Clostridium botulinum</name>
    <dbReference type="NCBI Taxonomy" id="1491"/>
    <lineage>
        <taxon>Bacteria</taxon>
        <taxon>Bacillati</taxon>
        <taxon>Bacillota</taxon>
        <taxon>Clostridia</taxon>
        <taxon>Eubacteriales</taxon>
        <taxon>Clostridiaceae</taxon>
        <taxon>Clostridium</taxon>
    </lineage>
</organism>
<dbReference type="InterPro" id="IPR011004">
    <property type="entry name" value="Trimer_LpxA-like_sf"/>
</dbReference>
<dbReference type="Proteomes" id="UP000473681">
    <property type="component" value="Unassembled WGS sequence"/>
</dbReference>
<sequence length="169" mass="17992">MVKNFLNNSPNISESVYISETSVIIGEVVIKENSNIWFGAVLRGDEQSIFIGSETNIQENVVIHGDGDNNVIVGNGVTIGHGAIIHGCEIGDNVLIGMGAIILNGAKISKNSIVAAGSLITQNKEFEDGSLILGNPAKVIRKLTQEEIQANKESSLTYVKLAKKMADSN</sequence>
<evidence type="ECO:0000313" key="1">
    <source>
        <dbReference type="EMBL" id="NFF89035.1"/>
    </source>
</evidence>
<dbReference type="OrthoDB" id="9803036at2"/>
<dbReference type="RefSeq" id="WP_053342732.1">
    <property type="nucleotide sequence ID" value="NZ_JACBDB010000002.1"/>
</dbReference>
<comment type="caution">
    <text evidence="1">The sequence shown here is derived from an EMBL/GenBank/DDBJ whole genome shotgun (WGS) entry which is preliminary data.</text>
</comment>
<gene>
    <name evidence="1" type="ORF">FC774_14370</name>
    <name evidence="2" type="ORF">FDB51_14100</name>
</gene>
<dbReference type="EMBL" id="SWOV01000048">
    <property type="protein sequence ID" value="NFF89035.1"/>
    <property type="molecule type" value="Genomic_DNA"/>
</dbReference>
<dbReference type="CDD" id="cd04645">
    <property type="entry name" value="LbH_gamma_CA_like"/>
    <property type="match status" value="1"/>
</dbReference>
<dbReference type="PANTHER" id="PTHR13061">
    <property type="entry name" value="DYNACTIN SUBUNIT P25"/>
    <property type="match status" value="1"/>
</dbReference>
<evidence type="ECO:0000313" key="3">
    <source>
        <dbReference type="Proteomes" id="UP000473681"/>
    </source>
</evidence>
<dbReference type="InterPro" id="IPR047324">
    <property type="entry name" value="LbH_gamma_CA-like"/>
</dbReference>
<accession>A0A0M1LSP0</accession>
<dbReference type="SUPFAM" id="SSF51161">
    <property type="entry name" value="Trimeric LpxA-like enzymes"/>
    <property type="match status" value="1"/>
</dbReference>
<dbReference type="InterPro" id="IPR001451">
    <property type="entry name" value="Hexapep"/>
</dbReference>
<dbReference type="InterPro" id="IPR050484">
    <property type="entry name" value="Transf_Hexapept/Carb_Anhydrase"/>
</dbReference>
<protein>
    <submittedName>
        <fullName evidence="1">Gamma carbonic anhydrase family protein</fullName>
    </submittedName>
</protein>
<dbReference type="Proteomes" id="UP000476820">
    <property type="component" value="Unassembled WGS sequence"/>
</dbReference>
<dbReference type="AlphaFoldDB" id="A0A0M1LSP0"/>
<dbReference type="EMBL" id="SWVK01000021">
    <property type="protein sequence ID" value="NFN36225.1"/>
    <property type="molecule type" value="Genomic_DNA"/>
</dbReference>
<reference evidence="3 4" key="1">
    <citation type="submission" date="2019-04" db="EMBL/GenBank/DDBJ databases">
        <title>Genome sequencing of Clostridium botulinum Groups I-IV and Clostridium butyricum.</title>
        <authorList>
            <person name="Brunt J."/>
            <person name="Van Vliet A.H.M."/>
            <person name="Stringer S.C."/>
            <person name="Carter A.T."/>
            <person name="Peck M.W."/>
        </authorList>
    </citation>
    <scope>NUCLEOTIDE SEQUENCE [LARGE SCALE GENOMIC DNA]</scope>
    <source>
        <strain evidence="1 4">1605</strain>
        <strain evidence="2 3">CB-K-33E</strain>
    </source>
</reference>
<dbReference type="Gene3D" id="2.160.10.10">
    <property type="entry name" value="Hexapeptide repeat proteins"/>
    <property type="match status" value="1"/>
</dbReference>
<evidence type="ECO:0000313" key="2">
    <source>
        <dbReference type="EMBL" id="NFN36225.1"/>
    </source>
</evidence>
<name>A0A0M1LSP0_CLOBO</name>
<dbReference type="Pfam" id="PF00132">
    <property type="entry name" value="Hexapep"/>
    <property type="match status" value="1"/>
</dbReference>
<dbReference type="PANTHER" id="PTHR13061:SF29">
    <property type="entry name" value="GAMMA CARBONIC ANHYDRASE-LIKE 1, MITOCHONDRIAL-RELATED"/>
    <property type="match status" value="1"/>
</dbReference>
<evidence type="ECO:0000313" key="4">
    <source>
        <dbReference type="Proteomes" id="UP000476820"/>
    </source>
</evidence>